<proteinExistence type="predicted"/>
<dbReference type="Proteomes" id="UP001627154">
    <property type="component" value="Unassembled WGS sequence"/>
</dbReference>
<comment type="caution">
    <text evidence="1">The sequence shown here is derived from an EMBL/GenBank/DDBJ whole genome shotgun (WGS) entry which is preliminary data.</text>
</comment>
<evidence type="ECO:0000313" key="1">
    <source>
        <dbReference type="EMBL" id="KAL3394320.1"/>
    </source>
</evidence>
<dbReference type="EMBL" id="JBJJXI010000092">
    <property type="protein sequence ID" value="KAL3394320.1"/>
    <property type="molecule type" value="Genomic_DNA"/>
</dbReference>
<keyword evidence="2" id="KW-1185">Reference proteome</keyword>
<dbReference type="AlphaFoldDB" id="A0ABD2WNJ0"/>
<organism evidence="1 2">
    <name type="scientific">Trichogramma kaykai</name>
    <dbReference type="NCBI Taxonomy" id="54128"/>
    <lineage>
        <taxon>Eukaryota</taxon>
        <taxon>Metazoa</taxon>
        <taxon>Ecdysozoa</taxon>
        <taxon>Arthropoda</taxon>
        <taxon>Hexapoda</taxon>
        <taxon>Insecta</taxon>
        <taxon>Pterygota</taxon>
        <taxon>Neoptera</taxon>
        <taxon>Endopterygota</taxon>
        <taxon>Hymenoptera</taxon>
        <taxon>Apocrita</taxon>
        <taxon>Proctotrupomorpha</taxon>
        <taxon>Chalcidoidea</taxon>
        <taxon>Trichogrammatidae</taxon>
        <taxon>Trichogramma</taxon>
    </lineage>
</organism>
<protein>
    <submittedName>
        <fullName evidence="1">Uncharacterized protein</fullName>
    </submittedName>
</protein>
<reference evidence="1 2" key="1">
    <citation type="journal article" date="2024" name="bioRxiv">
        <title>A reference genome for Trichogramma kaykai: A tiny desert-dwelling parasitoid wasp with competing sex-ratio distorters.</title>
        <authorList>
            <person name="Culotta J."/>
            <person name="Lindsey A.R."/>
        </authorList>
    </citation>
    <scope>NUCLEOTIDE SEQUENCE [LARGE SCALE GENOMIC DNA]</scope>
    <source>
        <strain evidence="1 2">KSX58</strain>
    </source>
</reference>
<gene>
    <name evidence="1" type="ORF">TKK_011339</name>
</gene>
<sequence length="88" mass="10357">MENTISQNMITEIEDENDDPWFHEMKEISLRKELLLQSQLEIAAENQRLMQEMIAEQRQLRITQEATQSSLAKLQKDQAEATQKLLKI</sequence>
<evidence type="ECO:0000313" key="2">
    <source>
        <dbReference type="Proteomes" id="UP001627154"/>
    </source>
</evidence>
<name>A0ABD2WNJ0_9HYME</name>
<accession>A0ABD2WNJ0</accession>